<dbReference type="Proteomes" id="UP000240009">
    <property type="component" value="Unassembled WGS sequence"/>
</dbReference>
<proteinExistence type="predicted"/>
<evidence type="ECO:0000313" key="2">
    <source>
        <dbReference type="Proteomes" id="UP000240009"/>
    </source>
</evidence>
<organism evidence="1 2">
    <name type="scientific">Blastopirellula marina</name>
    <dbReference type="NCBI Taxonomy" id="124"/>
    <lineage>
        <taxon>Bacteria</taxon>
        <taxon>Pseudomonadati</taxon>
        <taxon>Planctomycetota</taxon>
        <taxon>Planctomycetia</taxon>
        <taxon>Pirellulales</taxon>
        <taxon>Pirellulaceae</taxon>
        <taxon>Blastopirellula</taxon>
    </lineage>
</organism>
<comment type="caution">
    <text evidence="1">The sequence shown here is derived from an EMBL/GenBank/DDBJ whole genome shotgun (WGS) entry which is preliminary data.</text>
</comment>
<name>A0A2S8F392_9BACT</name>
<gene>
    <name evidence="1" type="ORF">C5Y96_20395</name>
</gene>
<protein>
    <submittedName>
        <fullName evidence="1">Uncharacterized protein</fullName>
    </submittedName>
</protein>
<accession>A0A2S8F392</accession>
<sequence length="76" mass="8436">MVFTEGISRKIFGFRRMITSELVIVLSGTNLRFERSTVGHPPLIRSGLSFLKARSGLTSSSYPALEKFGLKSLLEC</sequence>
<reference evidence="1 2" key="1">
    <citation type="submission" date="2018-02" db="EMBL/GenBank/DDBJ databases">
        <title>Comparative genomes isolates from brazilian mangrove.</title>
        <authorList>
            <person name="Araujo J.E."/>
            <person name="Taketani R.G."/>
            <person name="Silva M.C.P."/>
            <person name="Loureco M.V."/>
            <person name="Andreote F.D."/>
        </authorList>
    </citation>
    <scope>NUCLEOTIDE SEQUENCE [LARGE SCALE GENOMIC DNA]</scope>
    <source>
        <strain evidence="1 2">HEX-2 MGV</strain>
    </source>
</reference>
<dbReference type="EMBL" id="PUIA01000068">
    <property type="protein sequence ID" value="PQO26394.1"/>
    <property type="molecule type" value="Genomic_DNA"/>
</dbReference>
<evidence type="ECO:0000313" key="1">
    <source>
        <dbReference type="EMBL" id="PQO26394.1"/>
    </source>
</evidence>
<dbReference type="AlphaFoldDB" id="A0A2S8F392"/>